<dbReference type="EMBL" id="FXTH01000003">
    <property type="protein sequence ID" value="SMO47831.1"/>
    <property type="molecule type" value="Genomic_DNA"/>
</dbReference>
<evidence type="ECO:0000313" key="3">
    <source>
        <dbReference type="Proteomes" id="UP000317593"/>
    </source>
</evidence>
<name>A0A521BM21_9BACT</name>
<evidence type="ECO:0000259" key="1">
    <source>
        <dbReference type="Pfam" id="PF10006"/>
    </source>
</evidence>
<keyword evidence="3" id="KW-1185">Reference proteome</keyword>
<dbReference type="AlphaFoldDB" id="A0A521BM21"/>
<sequence length="80" mass="9216">MPATIEEIDVRNISPHEKHATVFDEYDKLRVGETFIIINDHDPKPLGYQLAVMHGEDNLSWKYLEKGPKVWKVLIGKTAK</sequence>
<protein>
    <submittedName>
        <fullName evidence="2">Uncharacterized conserved protein, DUF2249 family</fullName>
    </submittedName>
</protein>
<gene>
    <name evidence="2" type="ORF">SAMN06265218_103205</name>
</gene>
<dbReference type="OrthoDB" id="9797132at2"/>
<dbReference type="RefSeq" id="WP_142713428.1">
    <property type="nucleotide sequence ID" value="NZ_FXTH01000003.1"/>
</dbReference>
<evidence type="ECO:0000313" key="2">
    <source>
        <dbReference type="EMBL" id="SMO47831.1"/>
    </source>
</evidence>
<dbReference type="InterPro" id="IPR018720">
    <property type="entry name" value="DUF2249"/>
</dbReference>
<dbReference type="Pfam" id="PF10006">
    <property type="entry name" value="DUF2249"/>
    <property type="match status" value="1"/>
</dbReference>
<dbReference type="Proteomes" id="UP000317593">
    <property type="component" value="Unassembled WGS sequence"/>
</dbReference>
<organism evidence="2 3">
    <name type="scientific">Fodinibius sediminis</name>
    <dbReference type="NCBI Taxonomy" id="1214077"/>
    <lineage>
        <taxon>Bacteria</taxon>
        <taxon>Pseudomonadati</taxon>
        <taxon>Balneolota</taxon>
        <taxon>Balneolia</taxon>
        <taxon>Balneolales</taxon>
        <taxon>Balneolaceae</taxon>
        <taxon>Fodinibius</taxon>
    </lineage>
</organism>
<feature type="domain" description="DUF2249" evidence="1">
    <location>
        <begin position="7"/>
        <end position="77"/>
    </location>
</feature>
<proteinExistence type="predicted"/>
<reference evidence="2 3" key="1">
    <citation type="submission" date="2017-05" db="EMBL/GenBank/DDBJ databases">
        <authorList>
            <person name="Varghese N."/>
            <person name="Submissions S."/>
        </authorList>
    </citation>
    <scope>NUCLEOTIDE SEQUENCE [LARGE SCALE GENOMIC DNA]</scope>
    <source>
        <strain evidence="2 3">DSM 21194</strain>
    </source>
</reference>
<accession>A0A521BM21</accession>